<dbReference type="PANTHER" id="PTHR48050:SF13">
    <property type="entry name" value="STEROL 3-BETA-GLUCOSYLTRANSFERASE UGT80A2"/>
    <property type="match status" value="1"/>
</dbReference>
<dbReference type="InterPro" id="IPR006326">
    <property type="entry name" value="UDPGT_MGT-like"/>
</dbReference>
<name>A0A2T4UK77_9ACTN</name>
<evidence type="ECO:0000256" key="1">
    <source>
        <dbReference type="ARBA" id="ARBA00009995"/>
    </source>
</evidence>
<accession>A0A2T4UK77</accession>
<proteinExistence type="inferred from homology"/>
<dbReference type="GO" id="GO:0008194">
    <property type="term" value="F:UDP-glycosyltransferase activity"/>
    <property type="evidence" value="ECO:0007669"/>
    <property type="project" value="InterPro"/>
</dbReference>
<evidence type="ECO:0000313" key="5">
    <source>
        <dbReference type="Proteomes" id="UP000240739"/>
    </source>
</evidence>
<dbReference type="InterPro" id="IPR050426">
    <property type="entry name" value="Glycosyltransferase_28"/>
</dbReference>
<dbReference type="PANTHER" id="PTHR48050">
    <property type="entry name" value="STEROL 3-BETA-GLUCOSYLTRANSFERASE"/>
    <property type="match status" value="1"/>
</dbReference>
<dbReference type="OrthoDB" id="6620093at2"/>
<dbReference type="CDD" id="cd03784">
    <property type="entry name" value="GT1_Gtf-like"/>
    <property type="match status" value="1"/>
</dbReference>
<keyword evidence="2 4" id="KW-0808">Transferase</keyword>
<dbReference type="GO" id="GO:0016758">
    <property type="term" value="F:hexosyltransferase activity"/>
    <property type="evidence" value="ECO:0007669"/>
    <property type="project" value="InterPro"/>
</dbReference>
<feature type="domain" description="Erythromycin biosynthesis protein CIII-like C-terminal" evidence="3">
    <location>
        <begin position="247"/>
        <end position="346"/>
    </location>
</feature>
<dbReference type="Gene3D" id="3.40.50.2000">
    <property type="entry name" value="Glycogen Phosphorylase B"/>
    <property type="match status" value="2"/>
</dbReference>
<evidence type="ECO:0000259" key="3">
    <source>
        <dbReference type="Pfam" id="PF06722"/>
    </source>
</evidence>
<dbReference type="SUPFAM" id="SSF53756">
    <property type="entry name" value="UDP-Glycosyltransferase/glycogen phosphorylase"/>
    <property type="match status" value="1"/>
</dbReference>
<dbReference type="InterPro" id="IPR010610">
    <property type="entry name" value="EryCIII-like_C"/>
</dbReference>
<gene>
    <name evidence="4" type="ORF">C7Y72_08300</name>
</gene>
<protein>
    <submittedName>
        <fullName evidence="4">UDP glycosyltransferase</fullName>
    </submittedName>
</protein>
<dbReference type="InterPro" id="IPR002213">
    <property type="entry name" value="UDP_glucos_trans"/>
</dbReference>
<evidence type="ECO:0000313" key="4">
    <source>
        <dbReference type="EMBL" id="PTL59649.1"/>
    </source>
</evidence>
<dbReference type="RefSeq" id="WP_107568292.1">
    <property type="nucleotide sequence ID" value="NZ_PYYB01000001.1"/>
</dbReference>
<sequence>MHLVMAGVTAPSHVYPSLALIRELVSRGHDVRYAVGDRLADLVAPTGATVSPYRSVLPTTDEAWSGDPGEAMQLFLDEARAGFDALVDGPAPDAVLYDIGGLGARIAAHRWGVPAIQLSPAMVAWDGYREETAEFTAQLKASASGARYFASLGAWLHEHGVTLDVDDYLGLPPACVALLPRVLQPHADRVGPHVVFAGPCVDEGRRTGFVPPAGDRPLAYVALGTSYTDRPDLYRAAVDGLADAYRVVLATGKVDPATLGPLPDGVVAARAQPQLDVLDHAAVFVTHAGMGSASEALWAGVPTVALPQAVDQFTNAEQLACAGAGVVLAEDAVTPAGVRAAVDAAVALAPRARTLREQVRSAGGVVACADAVERLVGAGLGA</sequence>
<dbReference type="EMBL" id="PYYB01000001">
    <property type="protein sequence ID" value="PTL59649.1"/>
    <property type="molecule type" value="Genomic_DNA"/>
</dbReference>
<comment type="similarity">
    <text evidence="1">Belongs to the UDP-glycosyltransferase family.</text>
</comment>
<dbReference type="AlphaFoldDB" id="A0A2T4UK77"/>
<dbReference type="GO" id="GO:0017000">
    <property type="term" value="P:antibiotic biosynthetic process"/>
    <property type="evidence" value="ECO:0007669"/>
    <property type="project" value="UniProtKB-ARBA"/>
</dbReference>
<evidence type="ECO:0000256" key="2">
    <source>
        <dbReference type="ARBA" id="ARBA00022679"/>
    </source>
</evidence>
<dbReference type="NCBIfam" id="TIGR01426">
    <property type="entry name" value="MGT"/>
    <property type="match status" value="1"/>
</dbReference>
<comment type="caution">
    <text evidence="4">The sequence shown here is derived from an EMBL/GenBank/DDBJ whole genome shotgun (WGS) entry which is preliminary data.</text>
</comment>
<keyword evidence="5" id="KW-1185">Reference proteome</keyword>
<dbReference type="Proteomes" id="UP000240739">
    <property type="component" value="Unassembled WGS sequence"/>
</dbReference>
<reference evidence="4 5" key="1">
    <citation type="submission" date="2018-03" db="EMBL/GenBank/DDBJ databases">
        <title>Aquarubrobacter algicola gen. nov., sp. nov., a novel actinobacterium isolated from shallow eutrophic lake during the end of cyanobacterial harmful algal blooms.</title>
        <authorList>
            <person name="Chun S.J."/>
        </authorList>
    </citation>
    <scope>NUCLEOTIDE SEQUENCE [LARGE SCALE GENOMIC DNA]</scope>
    <source>
        <strain evidence="4 5">Seoho-28</strain>
    </source>
</reference>
<organism evidence="4 5">
    <name type="scientific">Paraconexibacter algicola</name>
    <dbReference type="NCBI Taxonomy" id="2133960"/>
    <lineage>
        <taxon>Bacteria</taxon>
        <taxon>Bacillati</taxon>
        <taxon>Actinomycetota</taxon>
        <taxon>Thermoleophilia</taxon>
        <taxon>Solirubrobacterales</taxon>
        <taxon>Paraconexibacteraceae</taxon>
        <taxon>Paraconexibacter</taxon>
    </lineage>
</organism>
<dbReference type="Pfam" id="PF06722">
    <property type="entry name" value="EryCIII-like_C"/>
    <property type="match status" value="1"/>
</dbReference>